<name>A0A812KP56_9DINO</name>
<gene>
    <name evidence="1" type="ORF">SNAT2548_LOCUS9770</name>
</gene>
<evidence type="ECO:0000313" key="2">
    <source>
        <dbReference type="Proteomes" id="UP000604046"/>
    </source>
</evidence>
<dbReference type="AlphaFoldDB" id="A0A812KP56"/>
<sequence length="341" mass="37300">MACFPGLFANCGKLLCHDPGELRIHQSHIGPLFEAVFFCKLACVEAVRAGARDVPCNSGGVRHKDRRPLEDVSDVDLGDRRDLLGQFSSKDWLGMVLTPEAQKAMPDPSKKMEVLLSTEFLEVVKLPGDMGIVDAVPAGPEHELGGPRQLSVDYTRLLRLVSVKLMGLETPEEFVDEVMYCSAFPTVEEPVLLLVEADFWGEEGGSAALSVAPGTCRWISSPSGGTLKQPPMKTKKARAWGASQTNPKGSFLHNVSTHSQLMIERLAVEKKMPYDEIAKIAGLPAGQVKLLVEMQRSLQVVWYQSFHRLLEYPGGSVSVEVSKEDKTSLGKVSVDLAEADR</sequence>
<accession>A0A812KP56</accession>
<dbReference type="EMBL" id="CAJNDS010000780">
    <property type="protein sequence ID" value="CAE7233535.1"/>
    <property type="molecule type" value="Genomic_DNA"/>
</dbReference>
<comment type="caution">
    <text evidence="1">The sequence shown here is derived from an EMBL/GenBank/DDBJ whole genome shotgun (WGS) entry which is preliminary data.</text>
</comment>
<dbReference type="OrthoDB" id="1029639at2759"/>
<evidence type="ECO:0000313" key="1">
    <source>
        <dbReference type="EMBL" id="CAE7233535.1"/>
    </source>
</evidence>
<reference evidence="1" key="1">
    <citation type="submission" date="2021-02" db="EMBL/GenBank/DDBJ databases">
        <authorList>
            <person name="Dougan E. K."/>
            <person name="Rhodes N."/>
            <person name="Thang M."/>
            <person name="Chan C."/>
        </authorList>
    </citation>
    <scope>NUCLEOTIDE SEQUENCE</scope>
</reference>
<proteinExistence type="predicted"/>
<keyword evidence="2" id="KW-1185">Reference proteome</keyword>
<organism evidence="1 2">
    <name type="scientific">Symbiodinium natans</name>
    <dbReference type="NCBI Taxonomy" id="878477"/>
    <lineage>
        <taxon>Eukaryota</taxon>
        <taxon>Sar</taxon>
        <taxon>Alveolata</taxon>
        <taxon>Dinophyceae</taxon>
        <taxon>Suessiales</taxon>
        <taxon>Symbiodiniaceae</taxon>
        <taxon>Symbiodinium</taxon>
    </lineage>
</organism>
<dbReference type="Proteomes" id="UP000604046">
    <property type="component" value="Unassembled WGS sequence"/>
</dbReference>
<protein>
    <submittedName>
        <fullName evidence="1">Uncharacterized protein</fullName>
    </submittedName>
</protein>